<feature type="transmembrane region" description="Helical" evidence="1">
    <location>
        <begin position="775"/>
        <end position="792"/>
    </location>
</feature>
<accession>A0A3S0IGP4</accession>
<feature type="transmembrane region" description="Helical" evidence="1">
    <location>
        <begin position="625"/>
        <end position="647"/>
    </location>
</feature>
<keyword evidence="1" id="KW-1133">Transmembrane helix</keyword>
<dbReference type="InterPro" id="IPR029063">
    <property type="entry name" value="SAM-dependent_MTases_sf"/>
</dbReference>
<evidence type="ECO:0000313" key="2">
    <source>
        <dbReference type="EMBL" id="RTR32199.1"/>
    </source>
</evidence>
<dbReference type="EMBL" id="RXNV01000004">
    <property type="protein sequence ID" value="RTR32199.1"/>
    <property type="molecule type" value="Genomic_DNA"/>
</dbReference>
<comment type="caution">
    <text evidence="2">The sequence shown here is derived from an EMBL/GenBank/DDBJ whole genome shotgun (WGS) entry which is preliminary data.</text>
</comment>
<feature type="transmembrane region" description="Helical" evidence="1">
    <location>
        <begin position="31"/>
        <end position="54"/>
    </location>
</feature>
<feature type="transmembrane region" description="Helical" evidence="1">
    <location>
        <begin position="681"/>
        <end position="704"/>
    </location>
</feature>
<feature type="transmembrane region" description="Helical" evidence="1">
    <location>
        <begin position="75"/>
        <end position="94"/>
    </location>
</feature>
<dbReference type="Proteomes" id="UP000282060">
    <property type="component" value="Unassembled WGS sequence"/>
</dbReference>
<sequence length="807" mass="88923">MLLAAVFLVSLYSLAFEVLLARIFSISQWNHLSFMVISIALFGFAASGTLLSILDSRKKEWINRFAAAESTSTLVLLYSCSTLISFIILNKLPLDYFRLSLESIQAFYLFISYTLLAIPFFFAGFIVLAAYLQQPEKTGITYFASMAGSALGAVIPSLFLPFIGEGKLVIILALLPLCYLAAAAVIKSKKNIGRRSRIRTMIFPLISVCAIGLAAALLLTPWGDALVSVTPSPYKSLSQLLQFPHSAVNSSVSSVTGRIETATSPYIRYAPGLSLKYQGSQPVQRSIFRDGDEQLVLYGEEGKPETFGFADFTLPTVGYKLVTAPKSALLILKGGGTSIPAALAAGVPELSVIHESPNIARALGEHYKLPTIAENPRIFLKQSQRKYDIIHLENWGTSLPGSAALSQEYLFTTQAFEGYLDHLSEKGLIIISRKLLLPPSDSIRLFSTAMQVLRDRGEENPQHHLVLLRNWGIFTLIIGKNPIQDRDIPINFAEKLNFDIVYIRDMQASLANRFNISELPHHYLAVDRLTRHYSEKRENQFFEGYLLDTAPQDDDRPFPGRYIKWDRLGDLYRSMGSRPYSMLLSGEVVVAVVFFEALVVAALLLLLPRLLNKGKKEKVPVAQKLYFFSIGAGFMFVEIYFIKAYILLFSNPVVSFTLVLAGILLSSGIGGWWSQKMGRNAVIYSLAGLCPMLLGIVIFMEQILDYLLGLPEILRYLSALLLLLLPGILMGVPFALGMRSLLTTPLQRAYAWAMNGCASVLTSIAAAGLALSSGIPSIMLCAAAFYLLAALCSKNARSGKSQAVRIT</sequence>
<keyword evidence="1" id="KW-0472">Membrane</keyword>
<keyword evidence="1" id="KW-0812">Transmembrane</keyword>
<reference evidence="2 3" key="1">
    <citation type="submission" date="2018-12" db="EMBL/GenBank/DDBJ databases">
        <authorList>
            <person name="Yu L."/>
        </authorList>
    </citation>
    <scope>NUCLEOTIDE SEQUENCE [LARGE SCALE GENOMIC DNA]</scope>
    <source>
        <strain evidence="2 3">HAW-EB5</strain>
    </source>
</reference>
<name>A0A3S0IGP4_9GAMM</name>
<keyword evidence="3" id="KW-1185">Reference proteome</keyword>
<organism evidence="2 3">
    <name type="scientific">Shewanella atlantica</name>
    <dbReference type="NCBI Taxonomy" id="271099"/>
    <lineage>
        <taxon>Bacteria</taxon>
        <taxon>Pseudomonadati</taxon>
        <taxon>Pseudomonadota</taxon>
        <taxon>Gammaproteobacteria</taxon>
        <taxon>Alteromonadales</taxon>
        <taxon>Shewanellaceae</taxon>
        <taxon>Shewanella</taxon>
    </lineage>
</organism>
<feature type="transmembrane region" description="Helical" evidence="1">
    <location>
        <begin position="716"/>
        <end position="737"/>
    </location>
</feature>
<evidence type="ECO:0000256" key="1">
    <source>
        <dbReference type="SAM" id="Phobius"/>
    </source>
</evidence>
<feature type="transmembrane region" description="Helical" evidence="1">
    <location>
        <begin position="653"/>
        <end position="674"/>
    </location>
</feature>
<dbReference type="RefSeq" id="WP_126506038.1">
    <property type="nucleotide sequence ID" value="NZ_RXNV01000004.1"/>
</dbReference>
<evidence type="ECO:0000313" key="3">
    <source>
        <dbReference type="Proteomes" id="UP000282060"/>
    </source>
</evidence>
<feature type="transmembrane region" description="Helical" evidence="1">
    <location>
        <begin position="168"/>
        <end position="186"/>
    </location>
</feature>
<feature type="transmembrane region" description="Helical" evidence="1">
    <location>
        <begin position="139"/>
        <end position="162"/>
    </location>
</feature>
<dbReference type="OrthoDB" id="8540330at2"/>
<gene>
    <name evidence="2" type="ORF">EKG39_12270</name>
</gene>
<feature type="transmembrane region" description="Helical" evidence="1">
    <location>
        <begin position="106"/>
        <end position="132"/>
    </location>
</feature>
<feature type="transmembrane region" description="Helical" evidence="1">
    <location>
        <begin position="749"/>
        <end position="769"/>
    </location>
</feature>
<feature type="transmembrane region" description="Helical" evidence="1">
    <location>
        <begin position="582"/>
        <end position="605"/>
    </location>
</feature>
<dbReference type="AlphaFoldDB" id="A0A3S0IGP4"/>
<dbReference type="Gene3D" id="3.40.50.150">
    <property type="entry name" value="Vaccinia Virus protein VP39"/>
    <property type="match status" value="1"/>
</dbReference>
<evidence type="ECO:0008006" key="4">
    <source>
        <dbReference type="Google" id="ProtNLM"/>
    </source>
</evidence>
<proteinExistence type="predicted"/>
<protein>
    <recommendedName>
        <fullName evidence="4">Spermidine synthase</fullName>
    </recommendedName>
</protein>
<feature type="transmembrane region" description="Helical" evidence="1">
    <location>
        <begin position="198"/>
        <end position="222"/>
    </location>
</feature>